<accession>A0A7W9B580</accession>
<dbReference type="AlphaFoldDB" id="A0A7W9B580"/>
<keyword evidence="5" id="KW-0472">Membrane</keyword>
<dbReference type="Pfam" id="PF08448">
    <property type="entry name" value="PAS_4"/>
    <property type="match status" value="1"/>
</dbReference>
<feature type="modified residue" description="4-aspartylphosphate" evidence="4">
    <location>
        <position position="742"/>
    </location>
</feature>
<dbReference type="SUPFAM" id="SSF55785">
    <property type="entry name" value="PYP-like sensor domain (PAS domain)"/>
    <property type="match status" value="1"/>
</dbReference>
<feature type="transmembrane region" description="Helical" evidence="5">
    <location>
        <begin position="57"/>
        <end position="75"/>
    </location>
</feature>
<dbReference type="Proteomes" id="UP000537161">
    <property type="component" value="Unassembled WGS sequence"/>
</dbReference>
<dbReference type="PANTHER" id="PTHR43065">
    <property type="entry name" value="SENSOR HISTIDINE KINASE"/>
    <property type="match status" value="1"/>
</dbReference>
<name>A0A7W9B580_9SPHN</name>
<keyword evidence="5" id="KW-1133">Transmembrane helix</keyword>
<dbReference type="CDD" id="cd00130">
    <property type="entry name" value="PAS"/>
    <property type="match status" value="1"/>
</dbReference>
<dbReference type="InterPro" id="IPR003661">
    <property type="entry name" value="HisK_dim/P_dom"/>
</dbReference>
<organism evidence="8 9">
    <name type="scientific">Sphingopyxis panaciterrulae</name>
    <dbReference type="NCBI Taxonomy" id="462372"/>
    <lineage>
        <taxon>Bacteria</taxon>
        <taxon>Pseudomonadati</taxon>
        <taxon>Pseudomonadota</taxon>
        <taxon>Alphaproteobacteria</taxon>
        <taxon>Sphingomonadales</taxon>
        <taxon>Sphingomonadaceae</taxon>
        <taxon>Sphingopyxis</taxon>
    </lineage>
</organism>
<comment type="caution">
    <text evidence="8">The sequence shown here is derived from an EMBL/GenBank/DDBJ whole genome shotgun (WGS) entry which is preliminary data.</text>
</comment>
<dbReference type="FunFam" id="1.10.287.130:FF:000037">
    <property type="entry name" value="Hybrid sensor histidine kinase/response regulator"/>
    <property type="match status" value="1"/>
</dbReference>
<dbReference type="Gene3D" id="3.30.450.20">
    <property type="entry name" value="PAS domain"/>
    <property type="match status" value="1"/>
</dbReference>
<keyword evidence="8" id="KW-0418">Kinase</keyword>
<dbReference type="PRINTS" id="PR00344">
    <property type="entry name" value="BCTRLSENSOR"/>
</dbReference>
<keyword evidence="5" id="KW-0812">Transmembrane</keyword>
<dbReference type="InterPro" id="IPR004358">
    <property type="entry name" value="Sig_transdc_His_kin-like_C"/>
</dbReference>
<dbReference type="InterPro" id="IPR000014">
    <property type="entry name" value="PAS"/>
</dbReference>
<keyword evidence="3 4" id="KW-0597">Phosphoprotein</keyword>
<dbReference type="SUPFAM" id="SSF52172">
    <property type="entry name" value="CheY-like"/>
    <property type="match status" value="1"/>
</dbReference>
<keyword evidence="8" id="KW-0808">Transferase</keyword>
<reference evidence="8 9" key="1">
    <citation type="submission" date="2020-08" db="EMBL/GenBank/DDBJ databases">
        <title>Genomic Encyclopedia of Type Strains, Phase IV (KMG-IV): sequencing the most valuable type-strain genomes for metagenomic binning, comparative biology and taxonomic classification.</title>
        <authorList>
            <person name="Goeker M."/>
        </authorList>
    </citation>
    <scope>NUCLEOTIDE SEQUENCE [LARGE SCALE GENOMIC DNA]</scope>
    <source>
        <strain evidence="8 9">DSM 27163</strain>
    </source>
</reference>
<dbReference type="InterPro" id="IPR003594">
    <property type="entry name" value="HATPase_dom"/>
</dbReference>
<dbReference type="Gene3D" id="3.30.565.10">
    <property type="entry name" value="Histidine kinase-like ATPase, C-terminal domain"/>
    <property type="match status" value="1"/>
</dbReference>
<dbReference type="PROSITE" id="PS50109">
    <property type="entry name" value="HIS_KIN"/>
    <property type="match status" value="1"/>
</dbReference>
<feature type="transmembrane region" description="Helical" evidence="5">
    <location>
        <begin position="34"/>
        <end position="51"/>
    </location>
</feature>
<evidence type="ECO:0000256" key="5">
    <source>
        <dbReference type="SAM" id="Phobius"/>
    </source>
</evidence>
<dbReference type="EC" id="2.7.13.3" evidence="2"/>
<protein>
    <recommendedName>
        <fullName evidence="2">histidine kinase</fullName>
        <ecNumber evidence="2">2.7.13.3</ecNumber>
    </recommendedName>
</protein>
<proteinExistence type="predicted"/>
<dbReference type="InterPro" id="IPR035965">
    <property type="entry name" value="PAS-like_dom_sf"/>
</dbReference>
<evidence type="ECO:0000256" key="3">
    <source>
        <dbReference type="ARBA" id="ARBA00022553"/>
    </source>
</evidence>
<evidence type="ECO:0000259" key="7">
    <source>
        <dbReference type="PROSITE" id="PS50110"/>
    </source>
</evidence>
<dbReference type="Gene3D" id="1.10.287.130">
    <property type="match status" value="1"/>
</dbReference>
<dbReference type="Gene3D" id="3.40.50.2300">
    <property type="match status" value="1"/>
</dbReference>
<dbReference type="CDD" id="cd00082">
    <property type="entry name" value="HisKA"/>
    <property type="match status" value="1"/>
</dbReference>
<evidence type="ECO:0000259" key="6">
    <source>
        <dbReference type="PROSITE" id="PS50109"/>
    </source>
</evidence>
<evidence type="ECO:0000256" key="4">
    <source>
        <dbReference type="PROSITE-ProRule" id="PRU00169"/>
    </source>
</evidence>
<dbReference type="InterPro" id="IPR013656">
    <property type="entry name" value="PAS_4"/>
</dbReference>
<dbReference type="InterPro" id="IPR001789">
    <property type="entry name" value="Sig_transdc_resp-reg_receiver"/>
</dbReference>
<gene>
    <name evidence="8" type="ORF">FHR21_001861</name>
</gene>
<dbReference type="Pfam" id="PF02518">
    <property type="entry name" value="HATPase_c"/>
    <property type="match status" value="1"/>
</dbReference>
<dbReference type="PROSITE" id="PS50110">
    <property type="entry name" value="RESPONSE_REGULATORY"/>
    <property type="match status" value="1"/>
</dbReference>
<evidence type="ECO:0000256" key="2">
    <source>
        <dbReference type="ARBA" id="ARBA00012438"/>
    </source>
</evidence>
<dbReference type="InterPro" id="IPR005467">
    <property type="entry name" value="His_kinase_dom"/>
</dbReference>
<dbReference type="SUPFAM" id="SSF55874">
    <property type="entry name" value="ATPase domain of HSP90 chaperone/DNA topoisomerase II/histidine kinase"/>
    <property type="match status" value="1"/>
</dbReference>
<comment type="catalytic activity">
    <reaction evidence="1">
        <text>ATP + protein L-histidine = ADP + protein N-phospho-L-histidine.</text>
        <dbReference type="EC" id="2.7.13.3"/>
    </reaction>
</comment>
<dbReference type="Pfam" id="PF00072">
    <property type="entry name" value="Response_reg"/>
    <property type="match status" value="1"/>
</dbReference>
<dbReference type="SMART" id="SM00388">
    <property type="entry name" value="HisKA"/>
    <property type="match status" value="1"/>
</dbReference>
<evidence type="ECO:0000256" key="1">
    <source>
        <dbReference type="ARBA" id="ARBA00000085"/>
    </source>
</evidence>
<dbReference type="PANTHER" id="PTHR43065:SF42">
    <property type="entry name" value="TWO-COMPONENT SENSOR PPRA"/>
    <property type="match status" value="1"/>
</dbReference>
<evidence type="ECO:0000313" key="8">
    <source>
        <dbReference type="EMBL" id="MBB5706509.1"/>
    </source>
</evidence>
<dbReference type="EMBL" id="JACIJH010000004">
    <property type="protein sequence ID" value="MBB5706509.1"/>
    <property type="molecule type" value="Genomic_DNA"/>
</dbReference>
<dbReference type="Pfam" id="PF00512">
    <property type="entry name" value="HisKA"/>
    <property type="match status" value="1"/>
</dbReference>
<dbReference type="InterPro" id="IPR036097">
    <property type="entry name" value="HisK_dim/P_sf"/>
</dbReference>
<feature type="domain" description="Response regulatory" evidence="7">
    <location>
        <begin position="692"/>
        <end position="806"/>
    </location>
</feature>
<keyword evidence="9" id="KW-1185">Reference proteome</keyword>
<dbReference type="GO" id="GO:0000155">
    <property type="term" value="F:phosphorelay sensor kinase activity"/>
    <property type="evidence" value="ECO:0007669"/>
    <property type="project" value="InterPro"/>
</dbReference>
<evidence type="ECO:0000313" key="9">
    <source>
        <dbReference type="Proteomes" id="UP000537161"/>
    </source>
</evidence>
<dbReference type="SUPFAM" id="SSF47384">
    <property type="entry name" value="Homodimeric domain of signal transducing histidine kinase"/>
    <property type="match status" value="1"/>
</dbReference>
<dbReference type="InterPro" id="IPR036890">
    <property type="entry name" value="HATPase_C_sf"/>
</dbReference>
<dbReference type="InterPro" id="IPR011006">
    <property type="entry name" value="CheY-like_superfamily"/>
</dbReference>
<dbReference type="SMART" id="SM00387">
    <property type="entry name" value="HATPase_c"/>
    <property type="match status" value="1"/>
</dbReference>
<feature type="domain" description="Histidine kinase" evidence="6">
    <location>
        <begin position="444"/>
        <end position="668"/>
    </location>
</feature>
<dbReference type="SMART" id="SM00448">
    <property type="entry name" value="REC"/>
    <property type="match status" value="1"/>
</dbReference>
<sequence>MTATSLPSADADFGRGAGSVAPTLVPASLSRTDMALIGGLALLSVALLFWATRDPVLAGGFLAGLAVAASGLLFVRRLFPAAAAGEVAAPDWAMLRQALAHDDIAIAITDRAGRMVCANDLFATWFGGFVTPPGLPLEGQGADRLKNAGRAAWRDGEGHADDIAVGALHLRAQVTRSGQAEDYLVWRFSAPEQLDLLSEIARHLDGPAGRTLGQAGVMGALVSAEGRLRAANPAFLLRALGEGDQAHYAGRDVSPMLRLGEGGSLFFAREGERATPLRLIQIPLAPADSGGPIFLALIDEEFGPADRGTAQTYVETLLSLLPFGLAMVDRDGRFLYMNRAFIRAAGVAEGRMPRYPGDLVVGEDKGPLADMIRRHSSGQQVGGDLSIRLAGQSDEPVSMRVVGVRGLGEAAVLLSLKDSSEESRLKRQVAQQSKMQAVGQLAGGVAHDFNNILTAVLGSCDLMLMRHTPGDSDYDDIQHIRSNANRAASLTRQLLAFSRQQTLRPQILQLPDVISEVSHLLKRLMGDTVELAVHHGRGLGAVRADPVQLEQVIINLAVNARDAMMPGGGTLTIETYPVAASTVREMGSEIMPPADYSALKISDTGAGIPADVLPKIFEPFFTTKDVGKGTGLGLSTVYGIVKQSAGFIFADSKPGEGASFTIYLPVHRAAGDTPATPPPAARPKKSQWGTGTILLVEDEDMVRAVAERALTRAGYSVVAARQGEEGLERFETMDTVDLVISDVVMPVMDGPAMVRAMRAKRPGLPVLFMSGYAEEQLRQSIDIANVAFLPKPFSVAQLAEAVSMALDEAAHRGDHG</sequence>